<proteinExistence type="predicted"/>
<dbReference type="AlphaFoldDB" id="A0AAV7KWD9"/>
<accession>A0AAV7KWD9</accession>
<evidence type="ECO:0000313" key="3">
    <source>
        <dbReference type="Proteomes" id="UP001066276"/>
    </source>
</evidence>
<feature type="region of interest" description="Disordered" evidence="1">
    <location>
        <begin position="1"/>
        <end position="21"/>
    </location>
</feature>
<evidence type="ECO:0000256" key="1">
    <source>
        <dbReference type="SAM" id="MobiDB-lite"/>
    </source>
</evidence>
<reference evidence="2" key="1">
    <citation type="journal article" date="2022" name="bioRxiv">
        <title>Sequencing and chromosome-scale assembly of the giantPleurodeles waltlgenome.</title>
        <authorList>
            <person name="Brown T."/>
            <person name="Elewa A."/>
            <person name="Iarovenko S."/>
            <person name="Subramanian E."/>
            <person name="Araus A.J."/>
            <person name="Petzold A."/>
            <person name="Susuki M."/>
            <person name="Suzuki K.-i.T."/>
            <person name="Hayashi T."/>
            <person name="Toyoda A."/>
            <person name="Oliveira C."/>
            <person name="Osipova E."/>
            <person name="Leigh N.D."/>
            <person name="Simon A."/>
            <person name="Yun M.H."/>
        </authorList>
    </citation>
    <scope>NUCLEOTIDE SEQUENCE</scope>
    <source>
        <strain evidence="2">20211129_DDA</strain>
        <tissue evidence="2">Liver</tissue>
    </source>
</reference>
<gene>
    <name evidence="2" type="ORF">NDU88_003971</name>
</gene>
<dbReference type="EMBL" id="JANPWB010000016">
    <property type="protein sequence ID" value="KAJ1083816.1"/>
    <property type="molecule type" value="Genomic_DNA"/>
</dbReference>
<sequence length="83" mass="8592">MEASLHVVAAPKTSERKKGEQTALLLQGVPLGGAQQIRAPPSDTAPLAEGRHAVGEAVSLPGNHRSQTDPSEAVASFMPDEVP</sequence>
<organism evidence="2 3">
    <name type="scientific">Pleurodeles waltl</name>
    <name type="common">Iberian ribbed newt</name>
    <dbReference type="NCBI Taxonomy" id="8319"/>
    <lineage>
        <taxon>Eukaryota</taxon>
        <taxon>Metazoa</taxon>
        <taxon>Chordata</taxon>
        <taxon>Craniata</taxon>
        <taxon>Vertebrata</taxon>
        <taxon>Euteleostomi</taxon>
        <taxon>Amphibia</taxon>
        <taxon>Batrachia</taxon>
        <taxon>Caudata</taxon>
        <taxon>Salamandroidea</taxon>
        <taxon>Salamandridae</taxon>
        <taxon>Pleurodelinae</taxon>
        <taxon>Pleurodeles</taxon>
    </lineage>
</organism>
<name>A0AAV7KWD9_PLEWA</name>
<protein>
    <submittedName>
        <fullName evidence="2">Uncharacterized protein</fullName>
    </submittedName>
</protein>
<feature type="region of interest" description="Disordered" evidence="1">
    <location>
        <begin position="54"/>
        <end position="83"/>
    </location>
</feature>
<evidence type="ECO:0000313" key="2">
    <source>
        <dbReference type="EMBL" id="KAJ1083816.1"/>
    </source>
</evidence>
<dbReference type="Proteomes" id="UP001066276">
    <property type="component" value="Chromosome 12"/>
</dbReference>
<comment type="caution">
    <text evidence="2">The sequence shown here is derived from an EMBL/GenBank/DDBJ whole genome shotgun (WGS) entry which is preliminary data.</text>
</comment>
<keyword evidence="3" id="KW-1185">Reference proteome</keyword>